<reference evidence="2" key="1">
    <citation type="journal article" date="2020" name="Stud. Mycol.">
        <title>101 Dothideomycetes genomes: a test case for predicting lifestyles and emergence of pathogens.</title>
        <authorList>
            <person name="Haridas S."/>
            <person name="Albert R."/>
            <person name="Binder M."/>
            <person name="Bloem J."/>
            <person name="Labutti K."/>
            <person name="Salamov A."/>
            <person name="Andreopoulos B."/>
            <person name="Baker S."/>
            <person name="Barry K."/>
            <person name="Bills G."/>
            <person name="Bluhm B."/>
            <person name="Cannon C."/>
            <person name="Castanera R."/>
            <person name="Culley D."/>
            <person name="Daum C."/>
            <person name="Ezra D."/>
            <person name="Gonzalez J."/>
            <person name="Henrissat B."/>
            <person name="Kuo A."/>
            <person name="Liang C."/>
            <person name="Lipzen A."/>
            <person name="Lutzoni F."/>
            <person name="Magnuson J."/>
            <person name="Mondo S."/>
            <person name="Nolan M."/>
            <person name="Ohm R."/>
            <person name="Pangilinan J."/>
            <person name="Park H.-J."/>
            <person name="Ramirez L."/>
            <person name="Alfaro M."/>
            <person name="Sun H."/>
            <person name="Tritt A."/>
            <person name="Yoshinaga Y."/>
            <person name="Zwiers L.-H."/>
            <person name="Turgeon B."/>
            <person name="Goodwin S."/>
            <person name="Spatafora J."/>
            <person name="Crous P."/>
            <person name="Grigoriev I."/>
        </authorList>
    </citation>
    <scope>NUCLEOTIDE SEQUENCE</scope>
    <source>
        <strain evidence="2">CBS 110217</strain>
    </source>
</reference>
<feature type="compositionally biased region" description="Acidic residues" evidence="1">
    <location>
        <begin position="147"/>
        <end position="185"/>
    </location>
</feature>
<name>A0A9P4H8D4_9PLEO</name>
<dbReference type="EMBL" id="ML978206">
    <property type="protein sequence ID" value="KAF2028955.1"/>
    <property type="molecule type" value="Genomic_DNA"/>
</dbReference>
<sequence>MVRATEKASKNDKSREFYQRRRQGIDRKVRTMITHLCNQFQHNANVTIIYEYRDEISFFRSHLNENGARWFPSLEALRKASNTDSNTSMGTVDQQTLALLDWQNNAKALQPVTPPKIETTVTEDILGSTHSSLFRDPIAIPGIENAPDMDEDEGISEEDDAEEEGEGAETADEETENSDEDDDDSYIQPRSNAKQNLRLPLLEFPDKRRPSPKRRRTDNGDAHLGQYQSPPIMYPPFNPYPSNGLSGQLQVQSHPELGQTGLGANLGAYSLDHGSSLPVGTHHGHQMDVPGTNPYAAYDMGQMTDYNNTSFQDNAPHEVLPLRPRHMLEVPRTRKVRKSKATSKAQNPKGRTRRTN</sequence>
<gene>
    <name evidence="2" type="ORF">EK21DRAFT_90172</name>
</gene>
<evidence type="ECO:0000313" key="2">
    <source>
        <dbReference type="EMBL" id="KAF2028955.1"/>
    </source>
</evidence>
<dbReference type="Proteomes" id="UP000799777">
    <property type="component" value="Unassembled WGS sequence"/>
</dbReference>
<protein>
    <submittedName>
        <fullName evidence="2">Uncharacterized protein</fullName>
    </submittedName>
</protein>
<dbReference type="AlphaFoldDB" id="A0A9P4H8D4"/>
<dbReference type="OrthoDB" id="3681541at2759"/>
<evidence type="ECO:0000313" key="3">
    <source>
        <dbReference type="Proteomes" id="UP000799777"/>
    </source>
</evidence>
<keyword evidence="3" id="KW-1185">Reference proteome</keyword>
<proteinExistence type="predicted"/>
<accession>A0A9P4H8D4</accession>
<feature type="region of interest" description="Disordered" evidence="1">
    <location>
        <begin position="1"/>
        <end position="21"/>
    </location>
</feature>
<feature type="region of interest" description="Disordered" evidence="1">
    <location>
        <begin position="132"/>
        <end position="231"/>
    </location>
</feature>
<organism evidence="2 3">
    <name type="scientific">Setomelanomma holmii</name>
    <dbReference type="NCBI Taxonomy" id="210430"/>
    <lineage>
        <taxon>Eukaryota</taxon>
        <taxon>Fungi</taxon>
        <taxon>Dikarya</taxon>
        <taxon>Ascomycota</taxon>
        <taxon>Pezizomycotina</taxon>
        <taxon>Dothideomycetes</taxon>
        <taxon>Pleosporomycetidae</taxon>
        <taxon>Pleosporales</taxon>
        <taxon>Pleosporineae</taxon>
        <taxon>Phaeosphaeriaceae</taxon>
        <taxon>Setomelanomma</taxon>
    </lineage>
</organism>
<feature type="region of interest" description="Disordered" evidence="1">
    <location>
        <begin position="330"/>
        <end position="356"/>
    </location>
</feature>
<evidence type="ECO:0000256" key="1">
    <source>
        <dbReference type="SAM" id="MobiDB-lite"/>
    </source>
</evidence>
<comment type="caution">
    <text evidence="2">The sequence shown here is derived from an EMBL/GenBank/DDBJ whole genome shotgun (WGS) entry which is preliminary data.</text>
</comment>